<dbReference type="GO" id="GO:0046872">
    <property type="term" value="F:metal ion binding"/>
    <property type="evidence" value="ECO:0007669"/>
    <property type="project" value="UniProtKB-KW"/>
</dbReference>
<organism evidence="8 9">
    <name type="scientific">Saccharospirillum salsuginis</name>
    <dbReference type="NCBI Taxonomy" id="418750"/>
    <lineage>
        <taxon>Bacteria</taxon>
        <taxon>Pseudomonadati</taxon>
        <taxon>Pseudomonadota</taxon>
        <taxon>Gammaproteobacteria</taxon>
        <taxon>Oceanospirillales</taxon>
        <taxon>Saccharospirillaceae</taxon>
        <taxon>Saccharospirillum</taxon>
    </lineage>
</organism>
<dbReference type="AlphaFoldDB" id="A0A918N6L7"/>
<accession>A0A918N6L7</accession>
<dbReference type="GO" id="GO:0008758">
    <property type="term" value="F:UDP-2,3-diacylglucosamine hydrolase activity"/>
    <property type="evidence" value="ECO:0007669"/>
    <property type="project" value="TreeGrafter"/>
</dbReference>
<dbReference type="InterPro" id="IPR029052">
    <property type="entry name" value="Metallo-depent_PP-like"/>
</dbReference>
<reference evidence="8" key="2">
    <citation type="submission" date="2020-09" db="EMBL/GenBank/DDBJ databases">
        <authorList>
            <person name="Sun Q."/>
            <person name="Kim S."/>
        </authorList>
    </citation>
    <scope>NUCLEOTIDE SEQUENCE</scope>
    <source>
        <strain evidence="8">KCTC 22169</strain>
    </source>
</reference>
<dbReference type="CDD" id="cd07398">
    <property type="entry name" value="MPP_YbbF-LpxH"/>
    <property type="match status" value="1"/>
</dbReference>
<dbReference type="InterPro" id="IPR004843">
    <property type="entry name" value="Calcineurin-like_PHP"/>
</dbReference>
<feature type="compositionally biased region" description="Polar residues" evidence="6">
    <location>
        <begin position="259"/>
        <end position="269"/>
    </location>
</feature>
<evidence type="ECO:0000256" key="3">
    <source>
        <dbReference type="ARBA" id="ARBA00022723"/>
    </source>
</evidence>
<dbReference type="SUPFAM" id="SSF56300">
    <property type="entry name" value="Metallo-dependent phosphatases"/>
    <property type="match status" value="1"/>
</dbReference>
<evidence type="ECO:0000313" key="8">
    <source>
        <dbReference type="EMBL" id="GGX39740.1"/>
    </source>
</evidence>
<keyword evidence="5" id="KW-0464">Manganese</keyword>
<reference evidence="8" key="1">
    <citation type="journal article" date="2014" name="Int. J. Syst. Evol. Microbiol.">
        <title>Complete genome sequence of Corynebacterium casei LMG S-19264T (=DSM 44701T), isolated from a smear-ripened cheese.</title>
        <authorList>
            <consortium name="US DOE Joint Genome Institute (JGI-PGF)"/>
            <person name="Walter F."/>
            <person name="Albersmeier A."/>
            <person name="Kalinowski J."/>
            <person name="Ruckert C."/>
        </authorList>
    </citation>
    <scope>NUCLEOTIDE SEQUENCE</scope>
    <source>
        <strain evidence="8">KCTC 22169</strain>
    </source>
</reference>
<dbReference type="GO" id="GO:0016020">
    <property type="term" value="C:membrane"/>
    <property type="evidence" value="ECO:0007669"/>
    <property type="project" value="GOC"/>
</dbReference>
<dbReference type="InterPro" id="IPR043461">
    <property type="entry name" value="LpxH-like"/>
</dbReference>
<evidence type="ECO:0000256" key="2">
    <source>
        <dbReference type="ARBA" id="ARBA00022519"/>
    </source>
</evidence>
<keyword evidence="1" id="KW-1003">Cell membrane</keyword>
<evidence type="ECO:0000256" key="6">
    <source>
        <dbReference type="SAM" id="MobiDB-lite"/>
    </source>
</evidence>
<gene>
    <name evidence="8" type="ORF">GCM10007392_02820</name>
</gene>
<dbReference type="Proteomes" id="UP000626148">
    <property type="component" value="Unassembled WGS sequence"/>
</dbReference>
<dbReference type="Gene3D" id="3.60.21.10">
    <property type="match status" value="1"/>
</dbReference>
<keyword evidence="8" id="KW-0378">Hydrolase</keyword>
<dbReference type="EMBL" id="BMXR01000001">
    <property type="protein sequence ID" value="GGX39740.1"/>
    <property type="molecule type" value="Genomic_DNA"/>
</dbReference>
<dbReference type="GO" id="GO:0009245">
    <property type="term" value="P:lipid A biosynthetic process"/>
    <property type="evidence" value="ECO:0007669"/>
    <property type="project" value="TreeGrafter"/>
</dbReference>
<dbReference type="PANTHER" id="PTHR34990:SF2">
    <property type="entry name" value="BLL8164 PROTEIN"/>
    <property type="match status" value="1"/>
</dbReference>
<feature type="region of interest" description="Disordered" evidence="6">
    <location>
        <begin position="250"/>
        <end position="269"/>
    </location>
</feature>
<evidence type="ECO:0000259" key="7">
    <source>
        <dbReference type="Pfam" id="PF00149"/>
    </source>
</evidence>
<feature type="domain" description="Calcineurin-like phosphoesterase" evidence="7">
    <location>
        <begin position="7"/>
        <end position="207"/>
    </location>
</feature>
<protein>
    <submittedName>
        <fullName evidence="8">UDP-2,3-diacylglucosamine hydrolase</fullName>
    </submittedName>
</protein>
<evidence type="ECO:0000256" key="1">
    <source>
        <dbReference type="ARBA" id="ARBA00022475"/>
    </source>
</evidence>
<keyword evidence="4" id="KW-0472">Membrane</keyword>
<name>A0A918N6L7_9GAMM</name>
<sequence length="269" mass="31062">MTHRSVRAVFISDIHLANLNSQVDLLADFLNNTDMDQLYLLGDIVDLWKLSTRKGRWHRRHEKILQLILAKARNGTEVTYVPGNHDPFFRHFADTRLGPIRVEYEAIHTAASGERYLLLHGDRFDDDIYCGHFWWHLGEWAYESVVTLNRYLNKVRARFGKPYWSLPGALKMRSKKAQAYIDSFEAKVVSYAKQQGVQGVVCGHIHQSKLHIEDGFVYANDGDWVESCSALLEHHDGSLELIQVPHRQGEPRIHLHPSPTWQTKRSSSI</sequence>
<evidence type="ECO:0000256" key="5">
    <source>
        <dbReference type="ARBA" id="ARBA00023211"/>
    </source>
</evidence>
<dbReference type="PANTHER" id="PTHR34990">
    <property type="entry name" value="UDP-2,3-DIACYLGLUCOSAMINE HYDROLASE-RELATED"/>
    <property type="match status" value="1"/>
</dbReference>
<dbReference type="Pfam" id="PF00149">
    <property type="entry name" value="Metallophos"/>
    <property type="match status" value="1"/>
</dbReference>
<keyword evidence="9" id="KW-1185">Reference proteome</keyword>
<evidence type="ECO:0000256" key="4">
    <source>
        <dbReference type="ARBA" id="ARBA00023136"/>
    </source>
</evidence>
<proteinExistence type="predicted"/>
<comment type="caution">
    <text evidence="8">The sequence shown here is derived from an EMBL/GenBank/DDBJ whole genome shotgun (WGS) entry which is preliminary data.</text>
</comment>
<keyword evidence="3" id="KW-0479">Metal-binding</keyword>
<dbReference type="RefSeq" id="WP_189606708.1">
    <property type="nucleotide sequence ID" value="NZ_BMXR01000001.1"/>
</dbReference>
<keyword evidence="2" id="KW-0997">Cell inner membrane</keyword>
<evidence type="ECO:0000313" key="9">
    <source>
        <dbReference type="Proteomes" id="UP000626148"/>
    </source>
</evidence>